<feature type="repeat" description="CXXCXGXG motif" evidence="11">
    <location>
        <begin position="194"/>
        <end position="201"/>
    </location>
</feature>
<dbReference type="GO" id="GO:0009408">
    <property type="term" value="P:response to heat"/>
    <property type="evidence" value="ECO:0007669"/>
    <property type="project" value="InterPro"/>
</dbReference>
<comment type="subunit">
    <text evidence="11">Homodimer.</text>
</comment>
<dbReference type="Gene3D" id="6.20.20.10">
    <property type="match status" value="2"/>
</dbReference>
<feature type="repeat" description="CXXCXGXG motif" evidence="11">
    <location>
        <begin position="168"/>
        <end position="175"/>
    </location>
</feature>
<comment type="domain">
    <text evidence="11">The J domain is necessary and sufficient to stimulate DnaK ATPase activity. Zinc center 1 plays an important role in the autonomous, DnaK-independent chaperone activity of DnaJ. Zinc center 2 is essential for interaction with DnaK and for DnaJ activity.</text>
</comment>
<evidence type="ECO:0000313" key="15">
    <source>
        <dbReference type="EMBL" id="HIT74893.1"/>
    </source>
</evidence>
<reference evidence="15" key="2">
    <citation type="journal article" date="2021" name="PeerJ">
        <title>Extensive microbial diversity within the chicken gut microbiome revealed by metagenomics and culture.</title>
        <authorList>
            <person name="Gilroy R."/>
            <person name="Ravi A."/>
            <person name="Getino M."/>
            <person name="Pursley I."/>
            <person name="Horton D.L."/>
            <person name="Alikhan N.F."/>
            <person name="Baker D."/>
            <person name="Gharbi K."/>
            <person name="Hall N."/>
            <person name="Watson M."/>
            <person name="Adriaenssens E.M."/>
            <person name="Foster-Nyarko E."/>
            <person name="Jarju S."/>
            <person name="Secka A."/>
            <person name="Antonio M."/>
            <person name="Oren A."/>
            <person name="Chaudhuri R.R."/>
            <person name="La Ragione R."/>
            <person name="Hildebrand F."/>
            <person name="Pallen M.J."/>
        </authorList>
    </citation>
    <scope>NUCLEOTIDE SEQUENCE</scope>
    <source>
        <strain evidence="15">ChiGjej1B1-24693</strain>
    </source>
</reference>
<accession>A0A9D1GXM4</accession>
<dbReference type="PROSITE" id="PS00636">
    <property type="entry name" value="DNAJ_1"/>
    <property type="match status" value="1"/>
</dbReference>
<evidence type="ECO:0000256" key="12">
    <source>
        <dbReference type="PROSITE-ProRule" id="PRU00546"/>
    </source>
</evidence>
<evidence type="ECO:0000256" key="6">
    <source>
        <dbReference type="ARBA" id="ARBA00022833"/>
    </source>
</evidence>
<feature type="binding site" evidence="11">
    <location>
        <position position="211"/>
    </location>
    <ligand>
        <name>Zn(2+)</name>
        <dbReference type="ChEBI" id="CHEBI:29105"/>
        <label>1</label>
    </ligand>
</feature>
<gene>
    <name evidence="11 15" type="primary">dnaJ</name>
    <name evidence="15" type="ORF">IAA98_04850</name>
</gene>
<dbReference type="InterPro" id="IPR012724">
    <property type="entry name" value="DnaJ"/>
</dbReference>
<evidence type="ECO:0000256" key="4">
    <source>
        <dbReference type="ARBA" id="ARBA00022737"/>
    </source>
</evidence>
<evidence type="ECO:0000256" key="9">
    <source>
        <dbReference type="ARBA" id="ARBA00061004"/>
    </source>
</evidence>
<feature type="binding site" evidence="11">
    <location>
        <position position="197"/>
    </location>
    <ligand>
        <name>Zn(2+)</name>
        <dbReference type="ChEBI" id="CHEBI:29105"/>
        <label>2</label>
    </ligand>
</feature>
<keyword evidence="7 11" id="KW-0346">Stress response</keyword>
<comment type="function">
    <text evidence="11">Participates actively in the response to hyperosmotic and heat shock by preventing the aggregation of stress-denatured proteins and by disaggregating proteins, also in an autonomous, DnaK-independent fashion. Unfolded proteins bind initially to DnaJ; upon interaction with the DnaJ-bound protein, DnaK hydrolyzes its bound ATP, resulting in the formation of a stable complex. GrpE releases ADP from DnaK; ATP binding to DnaK triggers the release of the substrate protein, thus completing the reaction cycle. Several rounds of ATP-dependent interactions between DnaJ, DnaK and GrpE are required for fully efficient folding. Also involved, together with DnaK and GrpE, in the DNA replication of plasmids through activation of initiation proteins.</text>
</comment>
<sequence length="395" mass="42271">MTQDQDYYEILEVSRDATAEEIKKAYRRKARTMHPDVATEPDAAERFKKVAQAYETLRDPQKRQMYDMGVRSGAGAGGMGGMGGMGGFSGAQGFDFTDLMGAMFGQNGANGRGPRPRVRRGQDALVRVELDLVDAAFGATKPIKIDTAVLCPRCNGQGGEGESKPEPCQTCRGQGEVTSVQRSFIGDIRTTQACPACDGYGTIIPEKCTECSGAGRIRSNRTINVKIPAGVDTGNRIHLESQGEVGPGGGPAGDLYVELVVAPHEVFKREGDDLDVVAKIPMTAAALGTEVPVATLDAERDEVDPEDASVTVTVPAGTQSGTRIVLEGWGVPKLRGTGRGKLGVTLLVQTPTKLDEGQKEALRMLAEMRDETHPEVAVQKHHRGVFGRLRDAFTN</sequence>
<evidence type="ECO:0000256" key="7">
    <source>
        <dbReference type="ARBA" id="ARBA00023016"/>
    </source>
</evidence>
<dbReference type="HAMAP" id="MF_01152">
    <property type="entry name" value="DnaJ"/>
    <property type="match status" value="1"/>
</dbReference>
<dbReference type="SUPFAM" id="SSF57938">
    <property type="entry name" value="DnaJ/Hsp40 cysteine-rich domain"/>
    <property type="match status" value="1"/>
</dbReference>
<dbReference type="SMART" id="SM00271">
    <property type="entry name" value="DnaJ"/>
    <property type="match status" value="1"/>
</dbReference>
<keyword evidence="3 11" id="KW-0479">Metal-binding</keyword>
<dbReference type="FunFam" id="2.10.230.10:FF:000002">
    <property type="entry name" value="Molecular chaperone DnaJ"/>
    <property type="match status" value="1"/>
</dbReference>
<protein>
    <recommendedName>
        <fullName evidence="10 11">Chaperone protein DnaJ</fullName>
    </recommendedName>
</protein>
<feature type="repeat" description="CXXCXGXG motif" evidence="11">
    <location>
        <begin position="208"/>
        <end position="215"/>
    </location>
</feature>
<comment type="cofactor">
    <cofactor evidence="11">
        <name>Zn(2+)</name>
        <dbReference type="ChEBI" id="CHEBI:29105"/>
    </cofactor>
    <text evidence="11">Binds 2 Zn(2+) ions per monomer.</text>
</comment>
<keyword evidence="1 11" id="KW-0963">Cytoplasm</keyword>
<evidence type="ECO:0000256" key="10">
    <source>
        <dbReference type="ARBA" id="ARBA00067609"/>
    </source>
</evidence>
<evidence type="ECO:0000259" key="13">
    <source>
        <dbReference type="PROSITE" id="PS50076"/>
    </source>
</evidence>
<proteinExistence type="inferred from homology"/>
<reference evidence="15" key="1">
    <citation type="submission" date="2020-10" db="EMBL/GenBank/DDBJ databases">
        <authorList>
            <person name="Gilroy R."/>
        </authorList>
    </citation>
    <scope>NUCLEOTIDE SEQUENCE</scope>
    <source>
        <strain evidence="15">ChiGjej1B1-24693</strain>
    </source>
</reference>
<dbReference type="CDD" id="cd10747">
    <property type="entry name" value="DnaJ_C"/>
    <property type="match status" value="1"/>
</dbReference>
<dbReference type="PANTHER" id="PTHR43096">
    <property type="entry name" value="DNAJ HOMOLOG 1, MITOCHONDRIAL-RELATED"/>
    <property type="match status" value="1"/>
</dbReference>
<dbReference type="Pfam" id="PF00684">
    <property type="entry name" value="DnaJ_CXXCXGXG"/>
    <property type="match status" value="1"/>
</dbReference>
<dbReference type="CDD" id="cd10719">
    <property type="entry name" value="DnaJ_zf"/>
    <property type="match status" value="1"/>
</dbReference>
<dbReference type="GO" id="GO:0006260">
    <property type="term" value="P:DNA replication"/>
    <property type="evidence" value="ECO:0007669"/>
    <property type="project" value="UniProtKB-KW"/>
</dbReference>
<evidence type="ECO:0000256" key="3">
    <source>
        <dbReference type="ARBA" id="ARBA00022723"/>
    </source>
</evidence>
<dbReference type="GO" id="GO:0031072">
    <property type="term" value="F:heat shock protein binding"/>
    <property type="evidence" value="ECO:0007669"/>
    <property type="project" value="InterPro"/>
</dbReference>
<keyword evidence="6 11" id="KW-0862">Zinc</keyword>
<dbReference type="PRINTS" id="PR00625">
    <property type="entry name" value="JDOMAIN"/>
</dbReference>
<comment type="subcellular location">
    <subcellularLocation>
        <location evidence="11">Cytoplasm</location>
    </subcellularLocation>
</comment>
<dbReference type="InterPro" id="IPR001305">
    <property type="entry name" value="HSP_DnaJ_Cys-rich_dom"/>
</dbReference>
<dbReference type="NCBIfam" id="NF008035">
    <property type="entry name" value="PRK10767.1"/>
    <property type="match status" value="1"/>
</dbReference>
<keyword evidence="5 11" id="KW-0863">Zinc-finger</keyword>
<keyword evidence="2 11" id="KW-0235">DNA replication</keyword>
<feature type="domain" description="CR-type" evidence="14">
    <location>
        <begin position="138"/>
        <end position="220"/>
    </location>
</feature>
<evidence type="ECO:0000256" key="5">
    <source>
        <dbReference type="ARBA" id="ARBA00022771"/>
    </source>
</evidence>
<feature type="repeat" description="CXXCXGXG motif" evidence="11">
    <location>
        <begin position="151"/>
        <end position="158"/>
    </location>
</feature>
<dbReference type="InterPro" id="IPR036869">
    <property type="entry name" value="J_dom_sf"/>
</dbReference>
<dbReference type="Pfam" id="PF01556">
    <property type="entry name" value="DnaJ_C"/>
    <property type="match status" value="1"/>
</dbReference>
<dbReference type="GO" id="GO:0005737">
    <property type="term" value="C:cytoplasm"/>
    <property type="evidence" value="ECO:0007669"/>
    <property type="project" value="UniProtKB-SubCell"/>
</dbReference>
<dbReference type="InterPro" id="IPR001623">
    <property type="entry name" value="DnaJ_domain"/>
</dbReference>
<organism evidence="15 16">
    <name type="scientific">Candidatus Avipropionibacterium avicola</name>
    <dbReference type="NCBI Taxonomy" id="2840701"/>
    <lineage>
        <taxon>Bacteria</taxon>
        <taxon>Bacillati</taxon>
        <taxon>Actinomycetota</taxon>
        <taxon>Actinomycetes</taxon>
        <taxon>Propionibacteriales</taxon>
        <taxon>Propionibacteriaceae</taxon>
        <taxon>Propionibacteriaceae incertae sedis</taxon>
        <taxon>Candidatus Avipropionibacterium</taxon>
    </lineage>
</organism>
<dbReference type="SUPFAM" id="SSF46565">
    <property type="entry name" value="Chaperone J-domain"/>
    <property type="match status" value="1"/>
</dbReference>
<dbReference type="AlphaFoldDB" id="A0A9D1GXM4"/>
<dbReference type="Gene3D" id="1.10.287.110">
    <property type="entry name" value="DnaJ domain"/>
    <property type="match status" value="1"/>
</dbReference>
<keyword evidence="4 11" id="KW-0677">Repeat</keyword>
<evidence type="ECO:0000259" key="14">
    <source>
        <dbReference type="PROSITE" id="PS51188"/>
    </source>
</evidence>
<feature type="binding site" evidence="11">
    <location>
        <position position="208"/>
    </location>
    <ligand>
        <name>Zn(2+)</name>
        <dbReference type="ChEBI" id="CHEBI:29105"/>
        <label>1</label>
    </ligand>
</feature>
<comment type="similarity">
    <text evidence="9 11">Belongs to the DnaJ family.</text>
</comment>
<feature type="zinc finger region" description="CR-type" evidence="12">
    <location>
        <begin position="138"/>
        <end position="220"/>
    </location>
</feature>
<dbReference type="CDD" id="cd06257">
    <property type="entry name" value="DnaJ"/>
    <property type="match status" value="1"/>
</dbReference>
<dbReference type="PROSITE" id="PS51188">
    <property type="entry name" value="ZF_CR"/>
    <property type="match status" value="1"/>
</dbReference>
<evidence type="ECO:0000256" key="11">
    <source>
        <dbReference type="HAMAP-Rule" id="MF_01152"/>
    </source>
</evidence>
<dbReference type="PANTHER" id="PTHR43096:SF48">
    <property type="entry name" value="CHAPERONE PROTEIN DNAJ"/>
    <property type="match status" value="1"/>
</dbReference>
<feature type="binding site" evidence="11">
    <location>
        <position position="154"/>
    </location>
    <ligand>
        <name>Zn(2+)</name>
        <dbReference type="ChEBI" id="CHEBI:29105"/>
        <label>1</label>
    </ligand>
</feature>
<evidence type="ECO:0000256" key="8">
    <source>
        <dbReference type="ARBA" id="ARBA00023186"/>
    </source>
</evidence>
<dbReference type="InterPro" id="IPR036410">
    <property type="entry name" value="HSP_DnaJ_Cys-rich_dom_sf"/>
</dbReference>
<dbReference type="Pfam" id="PF00226">
    <property type="entry name" value="DnaJ"/>
    <property type="match status" value="1"/>
</dbReference>
<evidence type="ECO:0000256" key="1">
    <source>
        <dbReference type="ARBA" id="ARBA00022490"/>
    </source>
</evidence>
<dbReference type="GO" id="GO:0005524">
    <property type="term" value="F:ATP binding"/>
    <property type="evidence" value="ECO:0007669"/>
    <property type="project" value="InterPro"/>
</dbReference>
<dbReference type="InterPro" id="IPR008971">
    <property type="entry name" value="HSP40/DnaJ_pept-bd"/>
</dbReference>
<comment type="caution">
    <text evidence="15">The sequence shown here is derived from an EMBL/GenBank/DDBJ whole genome shotgun (WGS) entry which is preliminary data.</text>
</comment>
<feature type="binding site" evidence="11">
    <location>
        <position position="171"/>
    </location>
    <ligand>
        <name>Zn(2+)</name>
        <dbReference type="ChEBI" id="CHEBI:29105"/>
        <label>2</label>
    </ligand>
</feature>
<dbReference type="EMBL" id="DVLP01000146">
    <property type="protein sequence ID" value="HIT74893.1"/>
    <property type="molecule type" value="Genomic_DNA"/>
</dbReference>
<feature type="binding site" evidence="11">
    <location>
        <position position="168"/>
    </location>
    <ligand>
        <name>Zn(2+)</name>
        <dbReference type="ChEBI" id="CHEBI:29105"/>
        <label>2</label>
    </ligand>
</feature>
<dbReference type="InterPro" id="IPR002939">
    <property type="entry name" value="DnaJ_C"/>
</dbReference>
<dbReference type="GO" id="GO:0051082">
    <property type="term" value="F:unfolded protein binding"/>
    <property type="evidence" value="ECO:0007669"/>
    <property type="project" value="UniProtKB-UniRule"/>
</dbReference>
<feature type="domain" description="J" evidence="13">
    <location>
        <begin position="6"/>
        <end position="70"/>
    </location>
</feature>
<dbReference type="Gene3D" id="2.60.260.20">
    <property type="entry name" value="Urease metallochaperone UreE, N-terminal domain"/>
    <property type="match status" value="2"/>
</dbReference>
<dbReference type="SUPFAM" id="SSF49493">
    <property type="entry name" value="HSP40/DnaJ peptide-binding domain"/>
    <property type="match status" value="2"/>
</dbReference>
<evidence type="ECO:0000256" key="2">
    <source>
        <dbReference type="ARBA" id="ARBA00022705"/>
    </source>
</evidence>
<dbReference type="GO" id="GO:0008270">
    <property type="term" value="F:zinc ion binding"/>
    <property type="evidence" value="ECO:0007669"/>
    <property type="project" value="UniProtKB-UniRule"/>
</dbReference>
<feature type="binding site" evidence="11">
    <location>
        <position position="151"/>
    </location>
    <ligand>
        <name>Zn(2+)</name>
        <dbReference type="ChEBI" id="CHEBI:29105"/>
        <label>1</label>
    </ligand>
</feature>
<evidence type="ECO:0000313" key="16">
    <source>
        <dbReference type="Proteomes" id="UP000886842"/>
    </source>
</evidence>
<dbReference type="GO" id="GO:0042026">
    <property type="term" value="P:protein refolding"/>
    <property type="evidence" value="ECO:0007669"/>
    <property type="project" value="TreeGrafter"/>
</dbReference>
<dbReference type="Proteomes" id="UP000886842">
    <property type="component" value="Unassembled WGS sequence"/>
</dbReference>
<keyword evidence="8 11" id="KW-0143">Chaperone</keyword>
<feature type="binding site" evidence="11">
    <location>
        <position position="194"/>
    </location>
    <ligand>
        <name>Zn(2+)</name>
        <dbReference type="ChEBI" id="CHEBI:29105"/>
        <label>2</label>
    </ligand>
</feature>
<name>A0A9D1GXM4_9ACTN</name>
<dbReference type="PROSITE" id="PS50076">
    <property type="entry name" value="DNAJ_2"/>
    <property type="match status" value="1"/>
</dbReference>
<dbReference type="InterPro" id="IPR018253">
    <property type="entry name" value="DnaJ_domain_CS"/>
</dbReference>